<dbReference type="Proteomes" id="UP000198728">
    <property type="component" value="Unassembled WGS sequence"/>
</dbReference>
<keyword evidence="3" id="KW-1185">Reference proteome</keyword>
<reference evidence="2 3" key="1">
    <citation type="submission" date="2016-10" db="EMBL/GenBank/DDBJ databases">
        <authorList>
            <person name="de Groot N.N."/>
        </authorList>
    </citation>
    <scope>NUCLEOTIDE SEQUENCE [LARGE SCALE GENOMIC DNA]</scope>
    <source>
        <strain evidence="2 3">DSM 19548</strain>
    </source>
</reference>
<evidence type="ECO:0000313" key="3">
    <source>
        <dbReference type="Proteomes" id="UP000198728"/>
    </source>
</evidence>
<evidence type="ECO:0000313" key="2">
    <source>
        <dbReference type="EMBL" id="SFC08803.1"/>
    </source>
</evidence>
<feature type="transmembrane region" description="Helical" evidence="1">
    <location>
        <begin position="149"/>
        <end position="167"/>
    </location>
</feature>
<name>A0A1I1GHG4_9RHOB</name>
<gene>
    <name evidence="2" type="ORF">SAMN04488094_102492</name>
</gene>
<dbReference type="AlphaFoldDB" id="A0A1I1GHG4"/>
<dbReference type="STRING" id="441112.SAMN04488094_102492"/>
<organism evidence="2 3">
    <name type="scientific">Tropicimonas isoalkanivorans</name>
    <dbReference type="NCBI Taxonomy" id="441112"/>
    <lineage>
        <taxon>Bacteria</taxon>
        <taxon>Pseudomonadati</taxon>
        <taxon>Pseudomonadota</taxon>
        <taxon>Alphaproteobacteria</taxon>
        <taxon>Rhodobacterales</taxon>
        <taxon>Roseobacteraceae</taxon>
        <taxon>Tropicimonas</taxon>
    </lineage>
</organism>
<keyword evidence="1" id="KW-0812">Transmembrane</keyword>
<accession>A0A1I1GHG4</accession>
<sequence length="181" mass="19210">MTSLTILSTDLPLAPVFGLVGLAGQLTWPLLRQRQSILTAQIGIAGCYATQYALMDQWSGMGVCLVGATQSTIALLAGDKPWLSRMGFAFIPVALILAYLTWCGLPSLLATSACCLIMLGRMQRDILRMRAVMLTASPFGIGYDLSVGALAGLTGAILSFAIGAAALRREWISRQRAMVAA</sequence>
<dbReference type="RefSeq" id="WP_093359832.1">
    <property type="nucleotide sequence ID" value="NZ_FOLG01000002.1"/>
</dbReference>
<keyword evidence="1" id="KW-0472">Membrane</keyword>
<dbReference type="Pfam" id="PF10688">
    <property type="entry name" value="Imp-YgjV"/>
    <property type="match status" value="1"/>
</dbReference>
<proteinExistence type="predicted"/>
<feature type="transmembrane region" description="Helical" evidence="1">
    <location>
        <begin position="89"/>
        <end position="119"/>
    </location>
</feature>
<dbReference type="EMBL" id="FOLG01000002">
    <property type="protein sequence ID" value="SFC08803.1"/>
    <property type="molecule type" value="Genomic_DNA"/>
</dbReference>
<dbReference type="OrthoDB" id="7510952at2"/>
<keyword evidence="1" id="KW-1133">Transmembrane helix</keyword>
<protein>
    <submittedName>
        <fullName evidence="2">Inner membrane protein</fullName>
    </submittedName>
</protein>
<evidence type="ECO:0000256" key="1">
    <source>
        <dbReference type="SAM" id="Phobius"/>
    </source>
</evidence>
<dbReference type="InterPro" id="IPR019629">
    <property type="entry name" value="Uncharacterised_HI1736/YgjV"/>
</dbReference>